<name>A0AAW0DUH1_9AGAR</name>
<evidence type="ECO:0000313" key="2">
    <source>
        <dbReference type="EMBL" id="KAK7056082.1"/>
    </source>
</evidence>
<dbReference type="Proteomes" id="UP001362999">
    <property type="component" value="Unassembled WGS sequence"/>
</dbReference>
<evidence type="ECO:0000313" key="3">
    <source>
        <dbReference type="Proteomes" id="UP001362999"/>
    </source>
</evidence>
<organism evidence="2 3">
    <name type="scientific">Favolaschia claudopus</name>
    <dbReference type="NCBI Taxonomy" id="2862362"/>
    <lineage>
        <taxon>Eukaryota</taxon>
        <taxon>Fungi</taxon>
        <taxon>Dikarya</taxon>
        <taxon>Basidiomycota</taxon>
        <taxon>Agaricomycotina</taxon>
        <taxon>Agaricomycetes</taxon>
        <taxon>Agaricomycetidae</taxon>
        <taxon>Agaricales</taxon>
        <taxon>Marasmiineae</taxon>
        <taxon>Mycenaceae</taxon>
        <taxon>Favolaschia</taxon>
    </lineage>
</organism>
<proteinExistence type="predicted"/>
<sequence length="327" mass="34228">MQSHSRNSGIAARYTTNKRKRATDLHLFFLYLSPCCGAKTRYLLMIRSVVAAKYYDNSTSAAVLYSFLCLHRMFFFIHSPTKPGSRTLTPIAPPHQNRAVQSLERPSKQSSYSLMPLQLGGGQGGDGGAGGRYGGAGGKGHAPDLSPLAKWGGFPNSNPNAVIQAGGGRGGAGGYGGQRGGAGGFGDGVLVPNLPPQQLDAMFGRIGGGIGGQGGGSPFQAGSGGEAQSARIVSAVPGVPQSKQYLLAAPEVPIVALGLSRAYLEFYTSKGCRVVGDLLRLQMDSVQPNWAHGAYPAQSMGMVYPGGSTTQRQGQPGNRRTHRYKTI</sequence>
<feature type="compositionally biased region" description="Polar residues" evidence="1">
    <location>
        <begin position="307"/>
        <end position="318"/>
    </location>
</feature>
<evidence type="ECO:0000256" key="1">
    <source>
        <dbReference type="SAM" id="MobiDB-lite"/>
    </source>
</evidence>
<dbReference type="AlphaFoldDB" id="A0AAW0DUH1"/>
<gene>
    <name evidence="2" type="ORF">R3P38DRAFT_1376004</name>
</gene>
<keyword evidence="3" id="KW-1185">Reference proteome</keyword>
<protein>
    <submittedName>
        <fullName evidence="2">Uncharacterized protein</fullName>
    </submittedName>
</protein>
<feature type="region of interest" description="Disordered" evidence="1">
    <location>
        <begin position="305"/>
        <end position="327"/>
    </location>
</feature>
<accession>A0AAW0DUH1</accession>
<comment type="caution">
    <text evidence="2">The sequence shown here is derived from an EMBL/GenBank/DDBJ whole genome shotgun (WGS) entry which is preliminary data.</text>
</comment>
<dbReference type="EMBL" id="JAWWNJ010000005">
    <property type="protein sequence ID" value="KAK7056082.1"/>
    <property type="molecule type" value="Genomic_DNA"/>
</dbReference>
<reference evidence="2 3" key="1">
    <citation type="journal article" date="2024" name="J Genomics">
        <title>Draft genome sequencing and assembly of Favolaschia claudopus CIRM-BRFM 2984 isolated from oak limbs.</title>
        <authorList>
            <person name="Navarro D."/>
            <person name="Drula E."/>
            <person name="Chaduli D."/>
            <person name="Cazenave R."/>
            <person name="Ahrendt S."/>
            <person name="Wang J."/>
            <person name="Lipzen A."/>
            <person name="Daum C."/>
            <person name="Barry K."/>
            <person name="Grigoriev I.V."/>
            <person name="Favel A."/>
            <person name="Rosso M.N."/>
            <person name="Martin F."/>
        </authorList>
    </citation>
    <scope>NUCLEOTIDE SEQUENCE [LARGE SCALE GENOMIC DNA]</scope>
    <source>
        <strain evidence="2 3">CIRM-BRFM 2984</strain>
    </source>
</reference>